<evidence type="ECO:0000313" key="4">
    <source>
        <dbReference type="Proteomes" id="UP000515838"/>
    </source>
</evidence>
<accession>A0A7G6UNI1</accession>
<evidence type="ECO:0000313" key="2">
    <source>
        <dbReference type="EMBL" id="QNN76403.1"/>
    </source>
</evidence>
<evidence type="ECO:0000313" key="3">
    <source>
        <dbReference type="Proteomes" id="UP000515506"/>
    </source>
</evidence>
<dbReference type="Proteomes" id="UP000515506">
    <property type="component" value="Chromosome"/>
</dbReference>
<keyword evidence="3" id="KW-1185">Reference proteome</keyword>
<dbReference type="RefSeq" id="WP_185895784.1">
    <property type="nucleotide sequence ID" value="NZ_CP060028.1"/>
</dbReference>
<evidence type="ECO:0000313" key="1">
    <source>
        <dbReference type="EMBL" id="QND80578.1"/>
    </source>
</evidence>
<organism evidence="2 4">
    <name type="scientific">Pseudoxanthomonas mexicana</name>
    <dbReference type="NCBI Taxonomy" id="128785"/>
    <lineage>
        <taxon>Bacteria</taxon>
        <taxon>Pseudomonadati</taxon>
        <taxon>Pseudomonadota</taxon>
        <taxon>Gammaproteobacteria</taxon>
        <taxon>Lysobacterales</taxon>
        <taxon>Lysobacteraceae</taxon>
        <taxon>Pseudoxanthomonas</taxon>
    </lineage>
</organism>
<protein>
    <submittedName>
        <fullName evidence="2">Uncharacterized protein</fullName>
    </submittedName>
</protein>
<dbReference type="Proteomes" id="UP000515838">
    <property type="component" value="Chromosome"/>
</dbReference>
<proteinExistence type="predicted"/>
<dbReference type="AlphaFoldDB" id="A0A7G6UNI1"/>
<gene>
    <name evidence="1" type="ORF">H4W19_01865</name>
    <name evidence="2" type="ORF">IAE60_10570</name>
</gene>
<dbReference type="GeneID" id="81471415"/>
<dbReference type="EMBL" id="CP060731">
    <property type="protein sequence ID" value="QNN76403.1"/>
    <property type="molecule type" value="Genomic_DNA"/>
</dbReference>
<name>A0A7G6UNI1_PSEMX</name>
<dbReference type="EMBL" id="CP060028">
    <property type="protein sequence ID" value="QND80578.1"/>
    <property type="molecule type" value="Genomic_DNA"/>
</dbReference>
<reference evidence="1 3" key="2">
    <citation type="submission" date="2020-08" db="EMBL/GenBank/DDBJ databases">
        <title>Streptomycin resistant and MDR strain, P. mexicana.</title>
        <authorList>
            <person name="Ganesh-kumar S."/>
            <person name="Zhe T."/>
            <person name="Yu Z."/>
            <person name="Min Y."/>
        </authorList>
    </citation>
    <scope>NUCLEOTIDE SEQUENCE [LARGE SCALE GENOMIC DNA]</scope>
    <source>
        <strain evidence="1 3">GTZY</strain>
    </source>
</reference>
<reference evidence="2 4" key="1">
    <citation type="submission" date="2020-08" db="EMBL/GenBank/DDBJ databases">
        <title>Streptomycin Non-resistant strain, P. mexicana.</title>
        <authorList>
            <person name="Ganesh-Kumar S."/>
            <person name="Zhe T."/>
            <person name="Yu Z."/>
            <person name="Min Y."/>
        </authorList>
    </citation>
    <scope>NUCLEOTIDE SEQUENCE [LARGE SCALE GENOMIC DNA]</scope>
    <source>
        <strain evidence="2 4">GTZY2</strain>
    </source>
</reference>
<sequence length="84" mass="9534">MDTLADIRAVLAAAGERIERGALREEPRVFMDRLWRQVYDTAPDDLQPYVWARLADFSAQLGLVGELSAHRSPVRAPPEVFARR</sequence>